<dbReference type="EMBL" id="KV878369">
    <property type="protein sequence ID" value="OJJ42104.1"/>
    <property type="molecule type" value="Genomic_DNA"/>
</dbReference>
<dbReference type="VEuPathDB" id="FungiDB:ASPZODRAFT_1668009"/>
<evidence type="ECO:0000313" key="3">
    <source>
        <dbReference type="Proteomes" id="UP000184188"/>
    </source>
</evidence>
<keyword evidence="3" id="KW-1185">Reference proteome</keyword>
<feature type="compositionally biased region" description="Basic and acidic residues" evidence="1">
    <location>
        <begin position="103"/>
        <end position="128"/>
    </location>
</feature>
<dbReference type="AlphaFoldDB" id="A0A1L9S4N0"/>
<dbReference type="RefSeq" id="XP_022576614.1">
    <property type="nucleotide sequence ID" value="XM_022726787.1"/>
</dbReference>
<name>A0A1L9S4N0_9EURO</name>
<dbReference type="Proteomes" id="UP000184188">
    <property type="component" value="Unassembled WGS sequence"/>
</dbReference>
<evidence type="ECO:0000256" key="1">
    <source>
        <dbReference type="SAM" id="MobiDB-lite"/>
    </source>
</evidence>
<reference evidence="3" key="1">
    <citation type="journal article" date="2017" name="Genome Biol.">
        <title>Comparative genomics reveals high biological diversity and specific adaptations in the industrially and medically important fungal genus Aspergillus.</title>
        <authorList>
            <person name="de Vries R.P."/>
            <person name="Riley R."/>
            <person name="Wiebenga A."/>
            <person name="Aguilar-Osorio G."/>
            <person name="Amillis S."/>
            <person name="Uchima C.A."/>
            <person name="Anderluh G."/>
            <person name="Asadollahi M."/>
            <person name="Askin M."/>
            <person name="Barry K."/>
            <person name="Battaglia E."/>
            <person name="Bayram O."/>
            <person name="Benocci T."/>
            <person name="Braus-Stromeyer S.A."/>
            <person name="Caldana C."/>
            <person name="Canovas D."/>
            <person name="Cerqueira G.C."/>
            <person name="Chen F."/>
            <person name="Chen W."/>
            <person name="Choi C."/>
            <person name="Clum A."/>
            <person name="Dos Santos R.A."/>
            <person name="Damasio A.R."/>
            <person name="Diallinas G."/>
            <person name="Emri T."/>
            <person name="Fekete E."/>
            <person name="Flipphi M."/>
            <person name="Freyberg S."/>
            <person name="Gallo A."/>
            <person name="Gournas C."/>
            <person name="Habgood R."/>
            <person name="Hainaut M."/>
            <person name="Harispe M.L."/>
            <person name="Henrissat B."/>
            <person name="Hilden K.S."/>
            <person name="Hope R."/>
            <person name="Hossain A."/>
            <person name="Karabika E."/>
            <person name="Karaffa L."/>
            <person name="Karanyi Z."/>
            <person name="Krasevec N."/>
            <person name="Kuo A."/>
            <person name="Kusch H."/>
            <person name="LaButti K."/>
            <person name="Lagendijk E.L."/>
            <person name="Lapidus A."/>
            <person name="Levasseur A."/>
            <person name="Lindquist E."/>
            <person name="Lipzen A."/>
            <person name="Logrieco A.F."/>
            <person name="MacCabe A."/>
            <person name="Maekelae M.R."/>
            <person name="Malavazi I."/>
            <person name="Melin P."/>
            <person name="Meyer V."/>
            <person name="Mielnichuk N."/>
            <person name="Miskei M."/>
            <person name="Molnar A.P."/>
            <person name="Mule G."/>
            <person name="Ngan C.Y."/>
            <person name="Orejas M."/>
            <person name="Orosz E."/>
            <person name="Ouedraogo J.P."/>
            <person name="Overkamp K.M."/>
            <person name="Park H.-S."/>
            <person name="Perrone G."/>
            <person name="Piumi F."/>
            <person name="Punt P.J."/>
            <person name="Ram A.F."/>
            <person name="Ramon A."/>
            <person name="Rauscher S."/>
            <person name="Record E."/>
            <person name="Riano-Pachon D.M."/>
            <person name="Robert V."/>
            <person name="Roehrig J."/>
            <person name="Ruller R."/>
            <person name="Salamov A."/>
            <person name="Salih N.S."/>
            <person name="Samson R.A."/>
            <person name="Sandor E."/>
            <person name="Sanguinetti M."/>
            <person name="Schuetze T."/>
            <person name="Sepcic K."/>
            <person name="Shelest E."/>
            <person name="Sherlock G."/>
            <person name="Sophianopoulou V."/>
            <person name="Squina F.M."/>
            <person name="Sun H."/>
            <person name="Susca A."/>
            <person name="Todd R.B."/>
            <person name="Tsang A."/>
            <person name="Unkles S.E."/>
            <person name="van de Wiele N."/>
            <person name="van Rossen-Uffink D."/>
            <person name="Oliveira J.V."/>
            <person name="Vesth T.C."/>
            <person name="Visser J."/>
            <person name="Yu J.-H."/>
            <person name="Zhou M."/>
            <person name="Andersen M.R."/>
            <person name="Archer D.B."/>
            <person name="Baker S.E."/>
            <person name="Benoit I."/>
            <person name="Brakhage A.A."/>
            <person name="Braus G.H."/>
            <person name="Fischer R."/>
            <person name="Frisvad J.C."/>
            <person name="Goldman G.H."/>
            <person name="Houbraken J."/>
            <person name="Oakley B."/>
            <person name="Pocsi I."/>
            <person name="Scazzocchio C."/>
            <person name="Seiboth B."/>
            <person name="vanKuyk P.A."/>
            <person name="Wortman J."/>
            <person name="Dyer P.S."/>
            <person name="Grigoriev I.V."/>
        </authorList>
    </citation>
    <scope>NUCLEOTIDE SEQUENCE [LARGE SCALE GENOMIC DNA]</scope>
    <source>
        <strain evidence="3">CBS 506.65</strain>
    </source>
</reference>
<dbReference type="OrthoDB" id="4777808at2759"/>
<organism evidence="2 3">
    <name type="scientific">Penicilliopsis zonata CBS 506.65</name>
    <dbReference type="NCBI Taxonomy" id="1073090"/>
    <lineage>
        <taxon>Eukaryota</taxon>
        <taxon>Fungi</taxon>
        <taxon>Dikarya</taxon>
        <taxon>Ascomycota</taxon>
        <taxon>Pezizomycotina</taxon>
        <taxon>Eurotiomycetes</taxon>
        <taxon>Eurotiomycetidae</taxon>
        <taxon>Eurotiales</taxon>
        <taxon>Aspergillaceae</taxon>
        <taxon>Penicilliopsis</taxon>
    </lineage>
</organism>
<accession>A0A1L9S4N0</accession>
<feature type="compositionally biased region" description="Polar residues" evidence="1">
    <location>
        <begin position="89"/>
        <end position="100"/>
    </location>
</feature>
<dbReference type="GeneID" id="34613251"/>
<protein>
    <submittedName>
        <fullName evidence="2">Uncharacterized protein</fullName>
    </submittedName>
</protein>
<evidence type="ECO:0000313" key="2">
    <source>
        <dbReference type="EMBL" id="OJJ42104.1"/>
    </source>
</evidence>
<proteinExistence type="predicted"/>
<feature type="region of interest" description="Disordered" evidence="1">
    <location>
        <begin position="76"/>
        <end position="175"/>
    </location>
</feature>
<gene>
    <name evidence="2" type="ORF">ASPZODRAFT_1668009</name>
</gene>
<sequence length="175" mass="19706">MGALSVGVSRGLGLGFRTGYGLTVHDAVSRASNVIFRKLYPCLGHRAASVKLIVNFGASDFAWQGAKKLVQPIDSLSMRPPVPRRRLSTAHSLLENNRSRQSTRRESSMWEQSSPERADSPAMGDRDRTRRRGAVMFQEPPPINPRDDSELEYEDISHQITLRRAQSRTREMSRT</sequence>